<dbReference type="AlphaFoldDB" id="A0A9W6BZ24"/>
<evidence type="ECO:0000313" key="3">
    <source>
        <dbReference type="EMBL" id="GLC60485.1"/>
    </source>
</evidence>
<reference evidence="3 4" key="1">
    <citation type="journal article" date="2023" name="Commun. Biol.">
        <title>Reorganization of the ancestral sex-determining regions during the evolution of trioecy in Pleodorina starrii.</title>
        <authorList>
            <person name="Takahashi K."/>
            <person name="Suzuki S."/>
            <person name="Kawai-Toyooka H."/>
            <person name="Yamamoto K."/>
            <person name="Hamaji T."/>
            <person name="Ootsuki R."/>
            <person name="Yamaguchi H."/>
            <person name="Kawachi M."/>
            <person name="Higashiyama T."/>
            <person name="Nozaki H."/>
        </authorList>
    </citation>
    <scope>NUCLEOTIDE SEQUENCE [LARGE SCALE GENOMIC DNA]</scope>
    <source>
        <strain evidence="3 4">NIES-4479</strain>
    </source>
</reference>
<dbReference type="Proteomes" id="UP001165080">
    <property type="component" value="Unassembled WGS sequence"/>
</dbReference>
<feature type="region of interest" description="Disordered" evidence="1">
    <location>
        <begin position="18"/>
        <end position="50"/>
    </location>
</feature>
<accession>A0A9W6BZ24</accession>
<keyword evidence="4" id="KW-1185">Reference proteome</keyword>
<evidence type="ECO:0000313" key="4">
    <source>
        <dbReference type="Proteomes" id="UP001165080"/>
    </source>
</evidence>
<gene>
    <name evidence="3" type="primary">PLEST010803</name>
    <name evidence="3" type="ORF">PLESTB_001619000</name>
</gene>
<sequence>MPLSGGCQPAAAACPETAHLRTSSSSTTTTRAATATSAPSSSSTGSPRQHRGQRLLPLLLLHISCKAPKMMSVLLLLLLVGLLLPTGGHFSAVGVMAASHVLFRNGSLGVDHATCDPRVIEKMRGNMVPKGLNWSTEQILRDKYPQERHAVLLPSGTLMYSRKPAVGAVEQQMNSLSLATGNVISFCRSNISLGSDNWLFLSKGTTLEMDHSNHFSHSFIACRATWYDANVLLSNSSIQLVNSTLELMHGSYLELWATSLELVNSSIVLAHGGEINFKCHSTTFSEGVIVSESLTALAANSAKVPQRGAPLGTADAEIDYLPSGDIDLD</sequence>
<keyword evidence="2" id="KW-0812">Transmembrane</keyword>
<evidence type="ECO:0000256" key="2">
    <source>
        <dbReference type="SAM" id="Phobius"/>
    </source>
</evidence>
<dbReference type="EMBL" id="BRXU01000035">
    <property type="protein sequence ID" value="GLC60485.1"/>
    <property type="molecule type" value="Genomic_DNA"/>
</dbReference>
<name>A0A9W6BZ24_9CHLO</name>
<keyword evidence="2" id="KW-1133">Transmembrane helix</keyword>
<protein>
    <submittedName>
        <fullName evidence="3">Uncharacterized protein</fullName>
    </submittedName>
</protein>
<organism evidence="3 4">
    <name type="scientific">Pleodorina starrii</name>
    <dbReference type="NCBI Taxonomy" id="330485"/>
    <lineage>
        <taxon>Eukaryota</taxon>
        <taxon>Viridiplantae</taxon>
        <taxon>Chlorophyta</taxon>
        <taxon>core chlorophytes</taxon>
        <taxon>Chlorophyceae</taxon>
        <taxon>CS clade</taxon>
        <taxon>Chlamydomonadales</taxon>
        <taxon>Volvocaceae</taxon>
        <taxon>Pleodorina</taxon>
    </lineage>
</organism>
<feature type="transmembrane region" description="Helical" evidence="2">
    <location>
        <begin position="73"/>
        <end position="98"/>
    </location>
</feature>
<proteinExistence type="predicted"/>
<feature type="compositionally biased region" description="Low complexity" evidence="1">
    <location>
        <begin position="22"/>
        <end position="46"/>
    </location>
</feature>
<keyword evidence="2" id="KW-0472">Membrane</keyword>
<evidence type="ECO:0000256" key="1">
    <source>
        <dbReference type="SAM" id="MobiDB-lite"/>
    </source>
</evidence>
<comment type="caution">
    <text evidence="3">The sequence shown here is derived from an EMBL/GenBank/DDBJ whole genome shotgun (WGS) entry which is preliminary data.</text>
</comment>